<proteinExistence type="predicted"/>
<reference evidence="1" key="1">
    <citation type="submission" date="2012-03" db="EMBL/GenBank/DDBJ databases">
        <title>Functional metagenomics reveals considerable lignocellulase gene clusters in the gut microbiome of a wood-feeding higher termite.</title>
        <authorList>
            <person name="Liu N."/>
        </authorList>
    </citation>
    <scope>NUCLEOTIDE SEQUENCE</scope>
</reference>
<evidence type="ECO:0008006" key="2">
    <source>
        <dbReference type="Google" id="ProtNLM"/>
    </source>
</evidence>
<dbReference type="Pfam" id="PF16258">
    <property type="entry name" value="DUF4912"/>
    <property type="match status" value="1"/>
</dbReference>
<dbReference type="InterPro" id="IPR032585">
    <property type="entry name" value="DUF4912"/>
</dbReference>
<protein>
    <recommendedName>
        <fullName evidence="2">DUF4912 domain-containing protein</fullName>
    </recommendedName>
</protein>
<accession>A0A806KJX3</accession>
<dbReference type="AlphaFoldDB" id="A0A806KJX3"/>
<sequence>MADKMGVDIPDDPDRNFIIEELLEIASTDDDDSDSSAETDFPVVVESVPLPRQYNITFIEVMIRDPLWAFVFWEIKALDKEQFEKAPDFTGYSLRVSPCGIKTDNVFSVSVKPDDTAWYLGLTPDAAEEISGQEQIQYRVELCACHGGGETVLAVSNPVRLPGLPELRSGTGKQENEAHCAWGNQLVRLSGYGDFHIIRRNERPPRIKRGESAGS</sequence>
<organism evidence="1">
    <name type="scientific">uncultured bacterium contig00014</name>
    <dbReference type="NCBI Taxonomy" id="1181505"/>
    <lineage>
        <taxon>Bacteria</taxon>
        <taxon>environmental samples</taxon>
    </lineage>
</organism>
<name>A0A806KJX3_9BACT</name>
<evidence type="ECO:0000313" key="1">
    <source>
        <dbReference type="EMBL" id="AGS53330.1"/>
    </source>
</evidence>
<dbReference type="EMBL" id="JQ844230">
    <property type="protein sequence ID" value="AGS53330.1"/>
    <property type="molecule type" value="Genomic_DNA"/>
</dbReference>